<comment type="caution">
    <text evidence="2">The sequence shown here is derived from an EMBL/GenBank/DDBJ whole genome shotgun (WGS) entry which is preliminary data.</text>
</comment>
<evidence type="ECO:0000313" key="3">
    <source>
        <dbReference type="Proteomes" id="UP001634393"/>
    </source>
</evidence>
<accession>A0ABD3SXJ0</accession>
<gene>
    <name evidence="2" type="ORF">ACJIZ3_017862</name>
</gene>
<evidence type="ECO:0000259" key="1">
    <source>
        <dbReference type="Pfam" id="PF22917"/>
    </source>
</evidence>
<feature type="domain" description="PRISE-like Rossmann-fold" evidence="1">
    <location>
        <begin position="72"/>
        <end position="381"/>
    </location>
</feature>
<dbReference type="PANTHER" id="PTHR32487">
    <property type="entry name" value="3-OXO-DELTA(4,5)-STEROID 5-BETA-REDUCTASE"/>
    <property type="match status" value="1"/>
</dbReference>
<sequence length="381" mass="43522">MAINDTKYRCVAAIFGVTGLVGKELARKLLSASKWKVYGIARRPNASTKAIQMEGDENFHFIPCDLLNISDTQEKLSPLRDITHVFWVTWASQFPLDSLECVEQNKTMMSNALSAILPTAKALKHVSLQTGMKHYVSLQGKLMDMGIDFFDEHSPRVNGGHNFYYVLEDLLRERLPSYRVPWSIHRPGLIMGSSQRTLYNFIGSLCVYGTICKYLSLPFVYGGTKQCWEEMCVDASDARLVAEQHIWAATNVESSRKTDMGQAFNSINGENYAWKEIWRPIGLKLGANVCEEKMFSEDFVFSSAMSEKGGVWKEIIVKEGLVHTKMEDLANWEFLDTLFRCPVKMLGTREKIDNMGFKTRYHALDSILYWIDVMRFEKLIP</sequence>
<dbReference type="SUPFAM" id="SSF51735">
    <property type="entry name" value="NAD(P)-binding Rossmann-fold domains"/>
    <property type="match status" value="1"/>
</dbReference>
<dbReference type="Gene3D" id="3.40.50.720">
    <property type="entry name" value="NAD(P)-binding Rossmann-like Domain"/>
    <property type="match status" value="1"/>
</dbReference>
<reference evidence="2 3" key="1">
    <citation type="submission" date="2024-12" db="EMBL/GenBank/DDBJ databases">
        <title>The unique morphological basis and parallel evolutionary history of personate flowers in Penstemon.</title>
        <authorList>
            <person name="Depatie T.H."/>
            <person name="Wessinger C.A."/>
        </authorList>
    </citation>
    <scope>NUCLEOTIDE SEQUENCE [LARGE SCALE GENOMIC DNA]</scope>
    <source>
        <strain evidence="2">WTNN_2</strain>
        <tissue evidence="2">Leaf</tissue>
    </source>
</reference>
<keyword evidence="3" id="KW-1185">Reference proteome</keyword>
<dbReference type="GO" id="GO:0006629">
    <property type="term" value="P:lipid metabolic process"/>
    <property type="evidence" value="ECO:0007669"/>
    <property type="project" value="UniProtKB-ARBA"/>
</dbReference>
<dbReference type="InterPro" id="IPR055222">
    <property type="entry name" value="PRISE-like_Rossmann-fold"/>
</dbReference>
<dbReference type="CDD" id="cd08948">
    <property type="entry name" value="5beta-POR_like_SDR_a"/>
    <property type="match status" value="1"/>
</dbReference>
<proteinExistence type="predicted"/>
<dbReference type="PANTHER" id="PTHR32487:SF12">
    <property type="entry name" value="3-OXO-DELTA(4,5)-STEROID 5-BETA-REDUCTASE"/>
    <property type="match status" value="1"/>
</dbReference>
<dbReference type="GO" id="GO:0016627">
    <property type="term" value="F:oxidoreductase activity, acting on the CH-CH group of donors"/>
    <property type="evidence" value="ECO:0007669"/>
    <property type="project" value="UniProtKB-ARBA"/>
</dbReference>
<dbReference type="Pfam" id="PF22917">
    <property type="entry name" value="PRISE"/>
    <property type="match status" value="1"/>
</dbReference>
<organism evidence="2 3">
    <name type="scientific">Penstemon smallii</name>
    <dbReference type="NCBI Taxonomy" id="265156"/>
    <lineage>
        <taxon>Eukaryota</taxon>
        <taxon>Viridiplantae</taxon>
        <taxon>Streptophyta</taxon>
        <taxon>Embryophyta</taxon>
        <taxon>Tracheophyta</taxon>
        <taxon>Spermatophyta</taxon>
        <taxon>Magnoliopsida</taxon>
        <taxon>eudicotyledons</taxon>
        <taxon>Gunneridae</taxon>
        <taxon>Pentapetalae</taxon>
        <taxon>asterids</taxon>
        <taxon>lamiids</taxon>
        <taxon>Lamiales</taxon>
        <taxon>Plantaginaceae</taxon>
        <taxon>Cheloneae</taxon>
        <taxon>Penstemon</taxon>
    </lineage>
</organism>
<dbReference type="EMBL" id="JBJXBP010000005">
    <property type="protein sequence ID" value="KAL3829060.1"/>
    <property type="molecule type" value="Genomic_DNA"/>
</dbReference>
<name>A0ABD3SXJ0_9LAMI</name>
<dbReference type="InterPro" id="IPR036291">
    <property type="entry name" value="NAD(P)-bd_dom_sf"/>
</dbReference>
<protein>
    <recommendedName>
        <fullName evidence="1">PRISE-like Rossmann-fold domain-containing protein</fullName>
    </recommendedName>
</protein>
<dbReference type="AlphaFoldDB" id="A0ABD3SXJ0"/>
<evidence type="ECO:0000313" key="2">
    <source>
        <dbReference type="EMBL" id="KAL3829060.1"/>
    </source>
</evidence>
<dbReference type="Proteomes" id="UP001634393">
    <property type="component" value="Unassembled WGS sequence"/>
</dbReference>